<sequence length="84" mass="9440">MSLSCVCLPKRARVYDLELDPTRKLPVNPKDKTGCRSDRTVYIFGSLQVNWCTGLFLVVDQPAALANPHQLWAYSGSRLSDTRV</sequence>
<dbReference type="AlphaFoldDB" id="A0A7K1SFH5"/>
<evidence type="ECO:0000313" key="1">
    <source>
        <dbReference type="EMBL" id="MVM32458.1"/>
    </source>
</evidence>
<proteinExistence type="predicted"/>
<accession>A0A7K1SFH5</accession>
<organism evidence="1 2">
    <name type="scientific">Spirosoma arboris</name>
    <dbReference type="NCBI Taxonomy" id="2682092"/>
    <lineage>
        <taxon>Bacteria</taxon>
        <taxon>Pseudomonadati</taxon>
        <taxon>Bacteroidota</taxon>
        <taxon>Cytophagia</taxon>
        <taxon>Cytophagales</taxon>
        <taxon>Cytophagaceae</taxon>
        <taxon>Spirosoma</taxon>
    </lineage>
</organism>
<keyword evidence="2" id="KW-1185">Reference proteome</keyword>
<name>A0A7K1SFH5_9BACT</name>
<dbReference type="Proteomes" id="UP000436006">
    <property type="component" value="Unassembled WGS sequence"/>
</dbReference>
<evidence type="ECO:0000313" key="2">
    <source>
        <dbReference type="Proteomes" id="UP000436006"/>
    </source>
</evidence>
<dbReference type="RefSeq" id="WP_157587168.1">
    <property type="nucleotide sequence ID" value="NZ_WPIN01000007.1"/>
</dbReference>
<protein>
    <submittedName>
        <fullName evidence="1">Uncharacterized protein</fullName>
    </submittedName>
</protein>
<dbReference type="EMBL" id="WPIN01000007">
    <property type="protein sequence ID" value="MVM32458.1"/>
    <property type="molecule type" value="Genomic_DNA"/>
</dbReference>
<gene>
    <name evidence="1" type="ORF">GO755_20605</name>
</gene>
<comment type="caution">
    <text evidence="1">The sequence shown here is derived from an EMBL/GenBank/DDBJ whole genome shotgun (WGS) entry which is preliminary data.</text>
</comment>
<reference evidence="1 2" key="1">
    <citation type="submission" date="2019-12" db="EMBL/GenBank/DDBJ databases">
        <title>Spirosoma sp. HMF4905 genome sequencing and assembly.</title>
        <authorList>
            <person name="Kang H."/>
            <person name="Cha I."/>
            <person name="Kim H."/>
            <person name="Joh K."/>
        </authorList>
    </citation>
    <scope>NUCLEOTIDE SEQUENCE [LARGE SCALE GENOMIC DNA]</scope>
    <source>
        <strain evidence="1 2">HMF4905</strain>
    </source>
</reference>